<evidence type="ECO:0000313" key="6">
    <source>
        <dbReference type="Proteomes" id="UP000247702"/>
    </source>
</evidence>
<sequence length="145" mass="16502">MKHFIFTTILFATLLMANALQFQQCNGNYPNPIDVTMLPDSPIFGQSVELFMSTIAHTTVEVGAYVYILINNPTWVIPFTYRQDICNENYITNCPISNYFSYNYTYYFYNSNEPLTVNAKAMLMNPDDTILSCVQGDVTIQASVV</sequence>
<dbReference type="EMBL" id="BEXD01004061">
    <property type="protein sequence ID" value="GBC06260.1"/>
    <property type="molecule type" value="Genomic_DNA"/>
</dbReference>
<feature type="domain" description="MD-2-related lipid-recognition" evidence="3">
    <location>
        <begin position="22"/>
        <end position="138"/>
    </location>
</feature>
<dbReference type="AlphaFoldDB" id="A0A2Z6S9Q9"/>
<dbReference type="Proteomes" id="UP000615446">
    <property type="component" value="Unassembled WGS sequence"/>
</dbReference>
<evidence type="ECO:0000259" key="3">
    <source>
        <dbReference type="SMART" id="SM00737"/>
    </source>
</evidence>
<evidence type="ECO:0000256" key="1">
    <source>
        <dbReference type="ARBA" id="ARBA00016056"/>
    </source>
</evidence>
<protein>
    <recommendedName>
        <fullName evidence="1">Phosphatidylglycerol/phosphatidylinositol transfer protein</fullName>
    </recommendedName>
</protein>
<evidence type="ECO:0000313" key="4">
    <source>
        <dbReference type="EMBL" id="GBC06260.1"/>
    </source>
</evidence>
<dbReference type="Proteomes" id="UP000247702">
    <property type="component" value="Unassembled WGS sequence"/>
</dbReference>
<dbReference type="Gene3D" id="2.60.40.770">
    <property type="match status" value="1"/>
</dbReference>
<feature type="signal peptide" evidence="2">
    <location>
        <begin position="1"/>
        <end position="19"/>
    </location>
</feature>
<keyword evidence="2" id="KW-0732">Signal</keyword>
<name>A0A2Z6S9Q9_9GLOM</name>
<dbReference type="Pfam" id="PF02221">
    <property type="entry name" value="E1_DerP2_DerF2"/>
    <property type="match status" value="1"/>
</dbReference>
<accession>A0A2Z6S9Q9</accession>
<keyword evidence="6" id="KW-1185">Reference proteome</keyword>
<reference evidence="5" key="2">
    <citation type="submission" date="2019-10" db="EMBL/GenBank/DDBJ databases">
        <title>Conservation and host-specific expression of non-tandemly repeated heterogenous ribosome RNA gene in arbuscular mycorrhizal fungi.</title>
        <authorList>
            <person name="Maeda T."/>
            <person name="Kobayashi Y."/>
            <person name="Nakagawa T."/>
            <person name="Ezawa T."/>
            <person name="Yamaguchi K."/>
            <person name="Bino T."/>
            <person name="Nishimoto Y."/>
            <person name="Shigenobu S."/>
            <person name="Kawaguchi M."/>
        </authorList>
    </citation>
    <scope>NUCLEOTIDE SEQUENCE</scope>
    <source>
        <strain evidence="5">HR1</strain>
    </source>
</reference>
<reference evidence="4 6" key="1">
    <citation type="submission" date="2017-11" db="EMBL/GenBank/DDBJ databases">
        <title>The genome of Rhizophagus clarus HR1 reveals common genetic basis of auxotrophy among arbuscular mycorrhizal fungi.</title>
        <authorList>
            <person name="Kobayashi Y."/>
        </authorList>
    </citation>
    <scope>NUCLEOTIDE SEQUENCE [LARGE SCALE GENOMIC DNA]</scope>
    <source>
        <strain evidence="4 6">HR1</strain>
    </source>
</reference>
<feature type="chain" id="PRO_5033340607" description="Phosphatidylglycerol/phosphatidylinositol transfer protein" evidence="2">
    <location>
        <begin position="20"/>
        <end position="145"/>
    </location>
</feature>
<proteinExistence type="predicted"/>
<dbReference type="OrthoDB" id="2306308at2759"/>
<dbReference type="EMBL" id="BLAL01000005">
    <property type="protein sequence ID" value="GES73183.1"/>
    <property type="molecule type" value="Genomic_DNA"/>
</dbReference>
<dbReference type="SMART" id="SM00737">
    <property type="entry name" value="ML"/>
    <property type="match status" value="1"/>
</dbReference>
<dbReference type="InterPro" id="IPR003172">
    <property type="entry name" value="ML_dom"/>
</dbReference>
<dbReference type="SUPFAM" id="SSF81296">
    <property type="entry name" value="E set domains"/>
    <property type="match status" value="1"/>
</dbReference>
<gene>
    <name evidence="5" type="ORF">RCL2_000072300</name>
    <name evidence="4" type="ORF">RclHR1_06710010</name>
</gene>
<evidence type="ECO:0000313" key="5">
    <source>
        <dbReference type="EMBL" id="GES73183.1"/>
    </source>
</evidence>
<dbReference type="InterPro" id="IPR014756">
    <property type="entry name" value="Ig_E-set"/>
</dbReference>
<organism evidence="4 6">
    <name type="scientific">Rhizophagus clarus</name>
    <dbReference type="NCBI Taxonomy" id="94130"/>
    <lineage>
        <taxon>Eukaryota</taxon>
        <taxon>Fungi</taxon>
        <taxon>Fungi incertae sedis</taxon>
        <taxon>Mucoromycota</taxon>
        <taxon>Glomeromycotina</taxon>
        <taxon>Glomeromycetes</taxon>
        <taxon>Glomerales</taxon>
        <taxon>Glomeraceae</taxon>
        <taxon>Rhizophagus</taxon>
    </lineage>
</organism>
<comment type="caution">
    <text evidence="4">The sequence shown here is derived from an EMBL/GenBank/DDBJ whole genome shotgun (WGS) entry which is preliminary data.</text>
</comment>
<evidence type="ECO:0000256" key="2">
    <source>
        <dbReference type="SAM" id="SignalP"/>
    </source>
</evidence>